<dbReference type="GO" id="GO:0071424">
    <property type="term" value="F:rRNA (cytosine-N4-)-methyltransferase activity"/>
    <property type="evidence" value="ECO:0007669"/>
    <property type="project" value="UniProtKB-UniRule"/>
</dbReference>
<dbReference type="InterPro" id="IPR029063">
    <property type="entry name" value="SAM-dependent_MTases_sf"/>
</dbReference>
<dbReference type="NCBIfam" id="TIGR00006">
    <property type="entry name" value="16S rRNA (cytosine(1402)-N(4))-methyltransferase RsmH"/>
    <property type="match status" value="1"/>
</dbReference>
<dbReference type="InterPro" id="IPR023397">
    <property type="entry name" value="SAM-dep_MeTrfase_MraW_recog"/>
</dbReference>
<comment type="catalytic activity">
    <reaction evidence="7">
        <text>cytidine(1402) in 16S rRNA + S-adenosyl-L-methionine = N(4)-methylcytidine(1402) in 16S rRNA + S-adenosyl-L-homocysteine + H(+)</text>
        <dbReference type="Rhea" id="RHEA:42928"/>
        <dbReference type="Rhea" id="RHEA-COMP:10286"/>
        <dbReference type="Rhea" id="RHEA-COMP:10287"/>
        <dbReference type="ChEBI" id="CHEBI:15378"/>
        <dbReference type="ChEBI" id="CHEBI:57856"/>
        <dbReference type="ChEBI" id="CHEBI:59789"/>
        <dbReference type="ChEBI" id="CHEBI:74506"/>
        <dbReference type="ChEBI" id="CHEBI:82748"/>
        <dbReference type="EC" id="2.1.1.199"/>
    </reaction>
</comment>
<dbReference type="Proteomes" id="UP000017944">
    <property type="component" value="Unassembled WGS sequence"/>
</dbReference>
<sequence length="346" mass="38769">MKQPGINRSRKISTQSSWLPETYRSDCRTCLYKMMENYKHTTVLLDEAVNGLNIRPDGIYIDGTFGRGGHSRLILSQLGEEGRLLAIDRDPQAIAVAKTIDDPRFSIIHGPFSALGEYVAERDLIGKIDGILLDLGVSSPQLDDAERGFSFMRDGPLDMRMDPTCGQSAAEWLQTAEEADIAWVLKTYGEERFAKRIARAIVERNREQPMTRTKELAEVVAAATPVKDKFKHPATRTFQAVRIWVNSELEEIEQALKSSLNVLAPGGRLSIISFHSLEDRIVKRFMRENSRGPQVPAGLPMTEEQLKKLGGRQLRALGKLMPGEEEVAENPRARSSVLRIAERTNV</sequence>
<proteinExistence type="inferred from homology"/>
<dbReference type="PIRSF" id="PIRSF004486">
    <property type="entry name" value="MraW"/>
    <property type="match status" value="1"/>
</dbReference>
<feature type="binding site" evidence="7">
    <location>
        <position position="88"/>
    </location>
    <ligand>
        <name>S-adenosyl-L-methionine</name>
        <dbReference type="ChEBI" id="CHEBI:59789"/>
    </ligand>
</feature>
<dbReference type="InterPro" id="IPR002903">
    <property type="entry name" value="RsmH"/>
</dbReference>
<feature type="binding site" evidence="7">
    <location>
        <begin position="68"/>
        <end position="70"/>
    </location>
    <ligand>
        <name>S-adenosyl-L-methionine</name>
        <dbReference type="ChEBI" id="CHEBI:59789"/>
    </ligand>
</feature>
<evidence type="ECO:0000256" key="7">
    <source>
        <dbReference type="HAMAP-Rule" id="MF_01007"/>
    </source>
</evidence>
<keyword evidence="3 7" id="KW-0698">rRNA processing</keyword>
<dbReference type="PATRIC" id="fig|1401327.3.peg.1111"/>
<dbReference type="SUPFAM" id="SSF53335">
    <property type="entry name" value="S-adenosyl-L-methionine-dependent methyltransferases"/>
    <property type="match status" value="1"/>
</dbReference>
<evidence type="ECO:0000313" key="9">
    <source>
        <dbReference type="Proteomes" id="UP000017944"/>
    </source>
</evidence>
<evidence type="ECO:0000256" key="2">
    <source>
        <dbReference type="ARBA" id="ARBA00022490"/>
    </source>
</evidence>
<accession>A0A090NKP8</accession>
<dbReference type="AlphaFoldDB" id="A0A090NKP8"/>
<dbReference type="EC" id="2.1.1.199" evidence="7"/>
<evidence type="ECO:0000256" key="3">
    <source>
        <dbReference type="ARBA" id="ARBA00022552"/>
    </source>
</evidence>
<comment type="caution">
    <text evidence="8">The sequence shown here is derived from an EMBL/GenBank/DDBJ whole genome shotgun (WGS) entry which is preliminary data.</text>
</comment>
<evidence type="ECO:0000313" key="8">
    <source>
        <dbReference type="EMBL" id="ESU80839.1"/>
    </source>
</evidence>
<dbReference type="HAMAP" id="MF_01007">
    <property type="entry name" value="16SrRNA_methyltr_H"/>
    <property type="match status" value="1"/>
</dbReference>
<comment type="similarity">
    <text evidence="1 7">Belongs to the methyltransferase superfamily. RsmH family.</text>
</comment>
<keyword evidence="4 7" id="KW-0489">Methyltransferase</keyword>
<dbReference type="PANTHER" id="PTHR11265">
    <property type="entry name" value="S-ADENOSYL-METHYLTRANSFERASE MRAW"/>
    <property type="match status" value="1"/>
</dbReference>
<name>A0A090NKP8_SHIDY</name>
<reference evidence="8 9" key="1">
    <citation type="submission" date="2013-10" db="EMBL/GenBank/DDBJ databases">
        <title>Draft genomes and the virulence plasmids of Sd1617 vaccine constructs: WRSd3 and WRSd5.</title>
        <authorList>
            <person name="Aksomboon Vongsawan A."/>
            <person name="Venkatesan M.M."/>
            <person name="Vaisvil B."/>
            <person name="Emel G."/>
            <person name="Kepatral V."/>
            <person name="Sethabutr O."/>
            <person name="Serichantalergs O."/>
            <person name="Mason C."/>
        </authorList>
    </citation>
    <scope>NUCLEOTIDE SEQUENCE [LARGE SCALE GENOMIC DNA]</scope>
    <source>
        <strain evidence="8 9">WRSd3</strain>
    </source>
</reference>
<comment type="function">
    <text evidence="7">Specifically methylates the N4 position of cytidine in position 1402 (C1402) of 16S rRNA.</text>
</comment>
<evidence type="ECO:0000256" key="5">
    <source>
        <dbReference type="ARBA" id="ARBA00022679"/>
    </source>
</evidence>
<keyword evidence="2 7" id="KW-0963">Cytoplasm</keyword>
<dbReference type="Gene3D" id="3.40.50.150">
    <property type="entry name" value="Vaccinia Virus protein VP39"/>
    <property type="match status" value="1"/>
</dbReference>
<dbReference type="FunFam" id="1.10.150.170:FF:000001">
    <property type="entry name" value="Ribosomal RNA small subunit methyltransferase H"/>
    <property type="match status" value="1"/>
</dbReference>
<organism evidence="8 9">
    <name type="scientific">Shigella dysenteriae WRSd3</name>
    <dbReference type="NCBI Taxonomy" id="1401327"/>
    <lineage>
        <taxon>Bacteria</taxon>
        <taxon>Pseudomonadati</taxon>
        <taxon>Pseudomonadota</taxon>
        <taxon>Gammaproteobacteria</taxon>
        <taxon>Enterobacterales</taxon>
        <taxon>Enterobacteriaceae</taxon>
        <taxon>Shigella</taxon>
    </lineage>
</organism>
<feature type="binding site" evidence="7">
    <location>
        <position position="141"/>
    </location>
    <ligand>
        <name>S-adenosyl-L-methionine</name>
        <dbReference type="ChEBI" id="CHEBI:59789"/>
    </ligand>
</feature>
<comment type="subcellular location">
    <subcellularLocation>
        <location evidence="7">Cytoplasm</location>
    </subcellularLocation>
</comment>
<dbReference type="GO" id="GO:0070475">
    <property type="term" value="P:rRNA base methylation"/>
    <property type="evidence" value="ECO:0007669"/>
    <property type="project" value="UniProtKB-UniRule"/>
</dbReference>
<evidence type="ECO:0000256" key="4">
    <source>
        <dbReference type="ARBA" id="ARBA00022603"/>
    </source>
</evidence>
<protein>
    <recommendedName>
        <fullName evidence="7">Ribosomal RNA small subunit methyltransferase H</fullName>
        <ecNumber evidence="7">2.1.1.199</ecNumber>
    </recommendedName>
    <alternativeName>
        <fullName evidence="7">16S rRNA m(4)C1402 methyltransferase</fullName>
    </alternativeName>
    <alternativeName>
        <fullName evidence="7">rRNA (cytosine-N(4)-)-methyltransferase RsmH</fullName>
    </alternativeName>
</protein>
<dbReference type="EMBL" id="AXUT01000085">
    <property type="protein sequence ID" value="ESU80839.1"/>
    <property type="molecule type" value="Genomic_DNA"/>
</dbReference>
<evidence type="ECO:0000256" key="1">
    <source>
        <dbReference type="ARBA" id="ARBA00010396"/>
    </source>
</evidence>
<dbReference type="PANTHER" id="PTHR11265:SF0">
    <property type="entry name" value="12S RRNA N4-METHYLCYTIDINE METHYLTRANSFERASE"/>
    <property type="match status" value="1"/>
</dbReference>
<dbReference type="Gene3D" id="1.10.150.170">
    <property type="entry name" value="Putative methyltransferase TM0872, insert domain"/>
    <property type="match status" value="1"/>
</dbReference>
<feature type="binding site" evidence="7">
    <location>
        <position position="134"/>
    </location>
    <ligand>
        <name>S-adenosyl-L-methionine</name>
        <dbReference type="ChEBI" id="CHEBI:59789"/>
    </ligand>
</feature>
<evidence type="ECO:0000256" key="6">
    <source>
        <dbReference type="ARBA" id="ARBA00022691"/>
    </source>
</evidence>
<dbReference type="GO" id="GO:0005737">
    <property type="term" value="C:cytoplasm"/>
    <property type="evidence" value="ECO:0007669"/>
    <property type="project" value="UniProtKB-SubCell"/>
</dbReference>
<dbReference type="Pfam" id="PF01795">
    <property type="entry name" value="Methyltransf_5"/>
    <property type="match status" value="1"/>
</dbReference>
<dbReference type="SUPFAM" id="SSF81799">
    <property type="entry name" value="Putative methyltransferase TM0872, insert domain"/>
    <property type="match status" value="1"/>
</dbReference>
<gene>
    <name evidence="7" type="primary">rsmH</name>
    <name evidence="8" type="ORF">WRSd3_01204</name>
</gene>
<keyword evidence="5 7" id="KW-0808">Transferase</keyword>
<feature type="binding site" evidence="7">
    <location>
        <position position="112"/>
    </location>
    <ligand>
        <name>S-adenosyl-L-methionine</name>
        <dbReference type="ChEBI" id="CHEBI:59789"/>
    </ligand>
</feature>
<keyword evidence="6 7" id="KW-0949">S-adenosyl-L-methionine</keyword>